<evidence type="ECO:0000313" key="2">
    <source>
        <dbReference type="Proteomes" id="UP001593940"/>
    </source>
</evidence>
<organism evidence="1 2">
    <name type="scientific">Microvirga arabica</name>
    <dbReference type="NCBI Taxonomy" id="1128671"/>
    <lineage>
        <taxon>Bacteria</taxon>
        <taxon>Pseudomonadati</taxon>
        <taxon>Pseudomonadota</taxon>
        <taxon>Alphaproteobacteria</taxon>
        <taxon>Hyphomicrobiales</taxon>
        <taxon>Methylobacteriaceae</taxon>
        <taxon>Microvirga</taxon>
    </lineage>
</organism>
<reference evidence="1 2" key="1">
    <citation type="submission" date="2024-09" db="EMBL/GenBank/DDBJ databases">
        <title>Nodulacao em especies de Leguminosae Basais da Amazonia e Caracterizacao dos Rizobios e Bacterias Associadas aos Nodulos.</title>
        <authorList>
            <person name="Jambeiro I.C.A."/>
            <person name="Lopes I.S."/>
            <person name="Aguiar E.R.G.R."/>
            <person name="Santos A.F.J."/>
            <person name="Dos Santos J.M.F."/>
            <person name="Gross E."/>
        </authorList>
    </citation>
    <scope>NUCLEOTIDE SEQUENCE [LARGE SCALE GENOMIC DNA]</scope>
    <source>
        <strain evidence="1 2">BRUESC1165</strain>
    </source>
</reference>
<comment type="caution">
    <text evidence="1">The sequence shown here is derived from an EMBL/GenBank/DDBJ whole genome shotgun (WGS) entry which is preliminary data.</text>
</comment>
<name>A0ABV6YB21_9HYPH</name>
<dbReference type="EMBL" id="JBHOMY010000055">
    <property type="protein sequence ID" value="MFC1458467.1"/>
    <property type="molecule type" value="Genomic_DNA"/>
</dbReference>
<dbReference type="RefSeq" id="WP_377030388.1">
    <property type="nucleotide sequence ID" value="NZ_JBHOMY010000055.1"/>
</dbReference>
<proteinExistence type="predicted"/>
<evidence type="ECO:0000313" key="1">
    <source>
        <dbReference type="EMBL" id="MFC1458467.1"/>
    </source>
</evidence>
<dbReference type="Proteomes" id="UP001593940">
    <property type="component" value="Unassembled WGS sequence"/>
</dbReference>
<sequence>MKAFLTSGLISGDSVQDQLSMGLPDLKGVLKVLKQFLGFKRVLTPLGHFLDQDDLLGDPPFARSEMLIRQDQVFTFLLKVTHRSTS</sequence>
<keyword evidence="2" id="KW-1185">Reference proteome</keyword>
<gene>
    <name evidence="1" type="ORF">ACETIH_17530</name>
</gene>
<protein>
    <submittedName>
        <fullName evidence="1">Uncharacterized protein</fullName>
    </submittedName>
</protein>
<accession>A0ABV6YB21</accession>